<protein>
    <recommendedName>
        <fullName evidence="3">Reverse transcriptase</fullName>
    </recommendedName>
</protein>
<keyword evidence="2" id="KW-1185">Reference proteome</keyword>
<proteinExistence type="predicted"/>
<evidence type="ECO:0000313" key="1">
    <source>
        <dbReference type="EMBL" id="KAJ8885137.1"/>
    </source>
</evidence>
<gene>
    <name evidence="1" type="ORF">PR048_011333</name>
</gene>
<name>A0ABQ9HLC1_9NEOP</name>
<reference evidence="1 2" key="1">
    <citation type="submission" date="2023-02" db="EMBL/GenBank/DDBJ databases">
        <title>LHISI_Scaffold_Assembly.</title>
        <authorList>
            <person name="Stuart O.P."/>
            <person name="Cleave R."/>
            <person name="Magrath M.J.L."/>
            <person name="Mikheyev A.S."/>
        </authorList>
    </citation>
    <scope>NUCLEOTIDE SEQUENCE [LARGE SCALE GENOMIC DNA]</scope>
    <source>
        <strain evidence="1">Daus_M_001</strain>
        <tissue evidence="1">Leg muscle</tissue>
    </source>
</reference>
<sequence length="126" mass="14505">MIVFASSMNSVRAMGLVQAALNGIEPWLAKWRIKLNTAKTEAIVFNTKIQDPPTKLQFCGQQIECSHKVKYLGVDTITRHIHKLARELYDKILTTDNPLVRELADYCERQVWRRPRPEALIFPPTT</sequence>
<organism evidence="1 2">
    <name type="scientific">Dryococelus australis</name>
    <dbReference type="NCBI Taxonomy" id="614101"/>
    <lineage>
        <taxon>Eukaryota</taxon>
        <taxon>Metazoa</taxon>
        <taxon>Ecdysozoa</taxon>
        <taxon>Arthropoda</taxon>
        <taxon>Hexapoda</taxon>
        <taxon>Insecta</taxon>
        <taxon>Pterygota</taxon>
        <taxon>Neoptera</taxon>
        <taxon>Polyneoptera</taxon>
        <taxon>Phasmatodea</taxon>
        <taxon>Verophasmatodea</taxon>
        <taxon>Anareolatae</taxon>
        <taxon>Phasmatidae</taxon>
        <taxon>Eurycanthinae</taxon>
        <taxon>Dryococelus</taxon>
    </lineage>
</organism>
<accession>A0ABQ9HLC1</accession>
<evidence type="ECO:0000313" key="2">
    <source>
        <dbReference type="Proteomes" id="UP001159363"/>
    </source>
</evidence>
<dbReference type="EMBL" id="JARBHB010000004">
    <property type="protein sequence ID" value="KAJ8885137.1"/>
    <property type="molecule type" value="Genomic_DNA"/>
</dbReference>
<dbReference type="Proteomes" id="UP001159363">
    <property type="component" value="Chromosome X"/>
</dbReference>
<evidence type="ECO:0008006" key="3">
    <source>
        <dbReference type="Google" id="ProtNLM"/>
    </source>
</evidence>
<comment type="caution">
    <text evidence="1">The sequence shown here is derived from an EMBL/GenBank/DDBJ whole genome shotgun (WGS) entry which is preliminary data.</text>
</comment>